<dbReference type="EMBL" id="WBOF01000001">
    <property type="protein sequence ID" value="MQS13748.1"/>
    <property type="molecule type" value="Genomic_DNA"/>
</dbReference>
<accession>A0A6N7KTS8</accession>
<evidence type="ECO:0000256" key="1">
    <source>
        <dbReference type="SAM" id="MobiDB-lite"/>
    </source>
</evidence>
<sequence length="179" mass="19645">MSVTFDRLVPDRPHRSGRQRERGGGRMTTGEPAGPPVLRHHRDSLLPAVAAALSLKGGEVHTLAGDKSARRPVLHPLVGDFLEGLPIELRERFTGRCPEAVLLSRYLTDVDGRRSKRAARKPMSLHEARKALKGARMTTVRIREEADPAHGTHAPPCRSCVPMLEHFTVQSVVVGPPAR</sequence>
<proteinExistence type="predicted"/>
<name>A0A6N7KTS8_9ACTN</name>
<dbReference type="Proteomes" id="UP000450000">
    <property type="component" value="Unassembled WGS sequence"/>
</dbReference>
<dbReference type="Pfam" id="PF14431">
    <property type="entry name" value="YwqJ-deaminase"/>
    <property type="match status" value="1"/>
</dbReference>
<evidence type="ECO:0000313" key="2">
    <source>
        <dbReference type="EMBL" id="MQS13748.1"/>
    </source>
</evidence>
<feature type="region of interest" description="Disordered" evidence="1">
    <location>
        <begin position="1"/>
        <end position="39"/>
    </location>
</feature>
<dbReference type="InterPro" id="IPR025968">
    <property type="entry name" value="YwqJ_deaminase"/>
</dbReference>
<feature type="compositionally biased region" description="Basic and acidic residues" evidence="1">
    <location>
        <begin position="8"/>
        <end position="24"/>
    </location>
</feature>
<comment type="caution">
    <text evidence="2">The sequence shown here is derived from an EMBL/GenBank/DDBJ whole genome shotgun (WGS) entry which is preliminary data.</text>
</comment>
<protein>
    <submittedName>
        <fullName evidence="2">Deaminase</fullName>
    </submittedName>
</protein>
<keyword evidence="3" id="KW-1185">Reference proteome</keyword>
<organism evidence="2 3">
    <name type="scientific">Streptomyces kaniharaensis</name>
    <dbReference type="NCBI Taxonomy" id="212423"/>
    <lineage>
        <taxon>Bacteria</taxon>
        <taxon>Bacillati</taxon>
        <taxon>Actinomycetota</taxon>
        <taxon>Actinomycetes</taxon>
        <taxon>Kitasatosporales</taxon>
        <taxon>Streptomycetaceae</taxon>
        <taxon>Streptomyces</taxon>
    </lineage>
</organism>
<gene>
    <name evidence="2" type="ORF">F7Q99_16095</name>
</gene>
<dbReference type="AlphaFoldDB" id="A0A6N7KTS8"/>
<evidence type="ECO:0000313" key="3">
    <source>
        <dbReference type="Proteomes" id="UP000450000"/>
    </source>
</evidence>
<dbReference type="OrthoDB" id="3872283at2"/>
<reference evidence="2 3" key="1">
    <citation type="submission" date="2019-09" db="EMBL/GenBank/DDBJ databases">
        <title>Genome Sequences of Streptomyces kaniharaensis ATCC 21070.</title>
        <authorList>
            <person name="Zhu W."/>
            <person name="De Crecy-Lagard V."/>
            <person name="Richards N.G."/>
        </authorList>
    </citation>
    <scope>NUCLEOTIDE SEQUENCE [LARGE SCALE GENOMIC DNA]</scope>
    <source>
        <strain evidence="2 3">SF-557</strain>
    </source>
</reference>